<dbReference type="Proteomes" id="UP001218218">
    <property type="component" value="Unassembled WGS sequence"/>
</dbReference>
<proteinExistence type="predicted"/>
<evidence type="ECO:0000313" key="3">
    <source>
        <dbReference type="Proteomes" id="UP001218218"/>
    </source>
</evidence>
<evidence type="ECO:0000313" key="2">
    <source>
        <dbReference type="EMBL" id="KAJ7352651.1"/>
    </source>
</evidence>
<name>A0AAD7EWC4_9AGAR</name>
<accession>A0AAD7EWC4</accession>
<dbReference type="EMBL" id="JARIHO010000012">
    <property type="protein sequence ID" value="KAJ7352651.1"/>
    <property type="molecule type" value="Genomic_DNA"/>
</dbReference>
<keyword evidence="3" id="KW-1185">Reference proteome</keyword>
<feature type="region of interest" description="Disordered" evidence="1">
    <location>
        <begin position="187"/>
        <end position="219"/>
    </location>
</feature>
<organism evidence="2 3">
    <name type="scientific">Mycena albidolilacea</name>
    <dbReference type="NCBI Taxonomy" id="1033008"/>
    <lineage>
        <taxon>Eukaryota</taxon>
        <taxon>Fungi</taxon>
        <taxon>Dikarya</taxon>
        <taxon>Basidiomycota</taxon>
        <taxon>Agaricomycotina</taxon>
        <taxon>Agaricomycetes</taxon>
        <taxon>Agaricomycetidae</taxon>
        <taxon>Agaricales</taxon>
        <taxon>Marasmiineae</taxon>
        <taxon>Mycenaceae</taxon>
        <taxon>Mycena</taxon>
    </lineage>
</organism>
<gene>
    <name evidence="2" type="ORF">DFH08DRAFT_957433</name>
</gene>
<sequence length="474" mass="51207">MLQKPKSSRGPYDPVFDHQNPNPVINRAASTRQATRMETAASSSGPSGPASSSSSPPRRGSLGHPKPTKSNSSKSTKTPVATRSSVLAPLAARLGLHTPTAASITKGGAAPIPKQAPLGGVNPRMPSHMTEEGRHGPLPRSDSTLGMEEGRPASAASVAAPGYDLSSPVGDNTALARMSASPPLALFSGNVQHSSTKPSEESDLGPFSTGNETEPGGVGNNESITMALRSTEHSKTRVFSGLACSLEVFRELLMTSVARYHKSYFPEDPNGEDPLAELGAVGGEIPNFDPGRATALRDALICYDKPHRQFEWEHLGQLLDEVAKIEAQTVPCFQFTDPTISRQFFCLSLEPLSRVAHAVVAAHQILEALTIFLGKDPKTSFTLDPDYGLLGLLERSEYEVELRFTLSCLQRRLANGNKHILTYLQSICRTLIEEDWSEVVSSADSTLPEIRREFGTVHPTQEMYRLLLRPDYSL</sequence>
<comment type="caution">
    <text evidence="2">The sequence shown here is derived from an EMBL/GenBank/DDBJ whole genome shotgun (WGS) entry which is preliminary data.</text>
</comment>
<feature type="compositionally biased region" description="Polar residues" evidence="1">
    <location>
        <begin position="19"/>
        <end position="36"/>
    </location>
</feature>
<evidence type="ECO:0000256" key="1">
    <source>
        <dbReference type="SAM" id="MobiDB-lite"/>
    </source>
</evidence>
<feature type="region of interest" description="Disordered" evidence="1">
    <location>
        <begin position="1"/>
        <end position="86"/>
    </location>
</feature>
<reference evidence="2" key="1">
    <citation type="submission" date="2023-03" db="EMBL/GenBank/DDBJ databases">
        <title>Massive genome expansion in bonnet fungi (Mycena s.s.) driven by repeated elements and novel gene families across ecological guilds.</title>
        <authorList>
            <consortium name="Lawrence Berkeley National Laboratory"/>
            <person name="Harder C.B."/>
            <person name="Miyauchi S."/>
            <person name="Viragh M."/>
            <person name="Kuo A."/>
            <person name="Thoen E."/>
            <person name="Andreopoulos B."/>
            <person name="Lu D."/>
            <person name="Skrede I."/>
            <person name="Drula E."/>
            <person name="Henrissat B."/>
            <person name="Morin E."/>
            <person name="Kohler A."/>
            <person name="Barry K."/>
            <person name="LaButti K."/>
            <person name="Morin E."/>
            <person name="Salamov A."/>
            <person name="Lipzen A."/>
            <person name="Mereny Z."/>
            <person name="Hegedus B."/>
            <person name="Baldrian P."/>
            <person name="Stursova M."/>
            <person name="Weitz H."/>
            <person name="Taylor A."/>
            <person name="Grigoriev I.V."/>
            <person name="Nagy L.G."/>
            <person name="Martin F."/>
            <person name="Kauserud H."/>
        </authorList>
    </citation>
    <scope>NUCLEOTIDE SEQUENCE</scope>
    <source>
        <strain evidence="2">CBHHK002</strain>
    </source>
</reference>
<feature type="compositionally biased region" description="Low complexity" evidence="1">
    <location>
        <begin position="68"/>
        <end position="79"/>
    </location>
</feature>
<feature type="region of interest" description="Disordered" evidence="1">
    <location>
        <begin position="102"/>
        <end position="163"/>
    </location>
</feature>
<dbReference type="AlphaFoldDB" id="A0AAD7EWC4"/>
<feature type="compositionally biased region" description="Low complexity" evidence="1">
    <location>
        <begin position="40"/>
        <end position="60"/>
    </location>
</feature>
<protein>
    <submittedName>
        <fullName evidence="2">Uncharacterized protein</fullName>
    </submittedName>
</protein>